<dbReference type="Proteomes" id="UP001306668">
    <property type="component" value="Unassembled WGS sequence"/>
</dbReference>
<dbReference type="EMBL" id="BTRJ01000034">
    <property type="protein sequence ID" value="GMR28787.1"/>
    <property type="molecule type" value="Genomic_DNA"/>
</dbReference>
<evidence type="ECO:0000256" key="5">
    <source>
        <dbReference type="SAM" id="MobiDB-lite"/>
    </source>
</evidence>
<dbReference type="InterPro" id="IPR014150">
    <property type="entry name" value="Conjugal_tfr_TrbL"/>
</dbReference>
<dbReference type="RefSeq" id="WP_338167978.1">
    <property type="nucleotide sequence ID" value="NZ_BTRJ01000034.1"/>
</dbReference>
<sequence length="561" mass="56997">MKIRFAFSNSNRVWEPTLLSFKAAPRFQFHWTPRNIAWAIVISGLLLFLLIADTEAQGVPLTNASVGIFDSIQEQYMQKAVTWEKGLRSIALSLFGGLAVISIAWTFIKIALQKNDFSAFVPTMTMQILTLGFFLYLVENGTAVGTMILKSFELSGQRVGNTGPITPSWVVINGFDSCFRIIEKVVDFSLSDSVSLGLPLVLCGLALVACFTAVAILLLVTTIESYFVLYGGIILLGFGALPWTRDIPKNYLIYAINVGVKIFVLSLVVSIGVEFSNDWPAMIVASTNDLVLHNAIYLVAGGLTFAAVAWKVPGIAAALTSGSVNFNASDITGMAATAGGAGAMAGAVAASVVTGGTSGLAAAAGGAIKAGAAGTSLASQQGASGVGALLKGLGHASKAAASEAGAALKAKAGLSPPSPASFDSRGRTVSNLGTRAANNINLQSQAAAEAKAGSPRPGTGAGGAGGVDPAGAQQPSSGGTNDSDTSTPAASASAPPSGNTSAPPPRGSTPPGAGGQQSNLQGDNNGRSRPSGAGPQLRPPPMPPSDAAQGGVQINIQNHDD</sequence>
<evidence type="ECO:0000313" key="8">
    <source>
        <dbReference type="Proteomes" id="UP001306668"/>
    </source>
</evidence>
<feature type="transmembrane region" description="Helical" evidence="6">
    <location>
        <begin position="251"/>
        <end position="269"/>
    </location>
</feature>
<gene>
    <name evidence="7" type="ORF">STENOSP10_30080</name>
</gene>
<feature type="compositionally biased region" description="Gly residues" evidence="5">
    <location>
        <begin position="459"/>
        <end position="468"/>
    </location>
</feature>
<feature type="transmembrane region" description="Helical" evidence="6">
    <location>
        <begin position="90"/>
        <end position="112"/>
    </location>
</feature>
<dbReference type="Pfam" id="PF04610">
    <property type="entry name" value="TrbL"/>
    <property type="match status" value="1"/>
</dbReference>
<proteinExistence type="predicted"/>
<keyword evidence="2 6" id="KW-0812">Transmembrane</keyword>
<feature type="compositionally biased region" description="Polar residues" evidence="5">
    <location>
        <begin position="552"/>
        <end position="561"/>
    </location>
</feature>
<feature type="transmembrane region" description="Helical" evidence="6">
    <location>
        <begin position="227"/>
        <end position="245"/>
    </location>
</feature>
<feature type="region of interest" description="Disordered" evidence="5">
    <location>
        <begin position="445"/>
        <end position="561"/>
    </location>
</feature>
<keyword evidence="3 6" id="KW-1133">Transmembrane helix</keyword>
<keyword evidence="8" id="KW-1185">Reference proteome</keyword>
<feature type="compositionally biased region" description="Low complexity" evidence="5">
    <location>
        <begin position="469"/>
        <end position="501"/>
    </location>
</feature>
<name>A0ABQ6QF43_9GAMM</name>
<evidence type="ECO:0000256" key="1">
    <source>
        <dbReference type="ARBA" id="ARBA00004141"/>
    </source>
</evidence>
<dbReference type="InterPro" id="IPR007688">
    <property type="entry name" value="Conjugal_tfr_TrbL/VirB6"/>
</dbReference>
<organism evidence="7 8">
    <name type="scientific">Stenotrophomonas sepilia</name>
    <dbReference type="NCBI Taxonomy" id="2860290"/>
    <lineage>
        <taxon>Bacteria</taxon>
        <taxon>Pseudomonadati</taxon>
        <taxon>Pseudomonadota</taxon>
        <taxon>Gammaproteobacteria</taxon>
        <taxon>Lysobacterales</taxon>
        <taxon>Lysobacteraceae</taxon>
        <taxon>Stenotrophomonas</taxon>
        <taxon>Stenotrophomonas maltophilia group</taxon>
    </lineage>
</organism>
<accession>A0ABQ6QF43</accession>
<evidence type="ECO:0000313" key="7">
    <source>
        <dbReference type="EMBL" id="GMR28787.1"/>
    </source>
</evidence>
<dbReference type="NCBIfam" id="TIGR02783">
    <property type="entry name" value="TrbL_P"/>
    <property type="match status" value="1"/>
</dbReference>
<feature type="transmembrane region" description="Helical" evidence="6">
    <location>
        <begin position="119"/>
        <end position="138"/>
    </location>
</feature>
<protein>
    <recommendedName>
        <fullName evidence="9">P-type conjugative transfer protein TrbL</fullName>
    </recommendedName>
</protein>
<evidence type="ECO:0000256" key="4">
    <source>
        <dbReference type="ARBA" id="ARBA00023136"/>
    </source>
</evidence>
<evidence type="ECO:0000256" key="3">
    <source>
        <dbReference type="ARBA" id="ARBA00022989"/>
    </source>
</evidence>
<comment type="subcellular location">
    <subcellularLocation>
        <location evidence="1">Membrane</location>
        <topology evidence="1">Multi-pass membrane protein</topology>
    </subcellularLocation>
</comment>
<feature type="transmembrane region" description="Helical" evidence="6">
    <location>
        <begin position="290"/>
        <end position="310"/>
    </location>
</feature>
<feature type="compositionally biased region" description="Polar residues" evidence="5">
    <location>
        <begin position="516"/>
        <end position="528"/>
    </location>
</feature>
<feature type="transmembrane region" description="Helical" evidence="6">
    <location>
        <begin position="35"/>
        <end position="52"/>
    </location>
</feature>
<evidence type="ECO:0000256" key="6">
    <source>
        <dbReference type="SAM" id="Phobius"/>
    </source>
</evidence>
<feature type="transmembrane region" description="Helical" evidence="6">
    <location>
        <begin position="196"/>
        <end position="220"/>
    </location>
</feature>
<comment type="caution">
    <text evidence="7">The sequence shown here is derived from an EMBL/GenBank/DDBJ whole genome shotgun (WGS) entry which is preliminary data.</text>
</comment>
<keyword evidence="4 6" id="KW-0472">Membrane</keyword>
<evidence type="ECO:0000256" key="2">
    <source>
        <dbReference type="ARBA" id="ARBA00022692"/>
    </source>
</evidence>
<reference evidence="8" key="1">
    <citation type="submission" date="2023-07" db="EMBL/GenBank/DDBJ databases">
        <title>Genome sequence of Stenotrophomonas sp. Alg010 isolated from Sargassum waste.</title>
        <authorList>
            <person name="Mohapatra"/>
            <person name="B.R."/>
        </authorList>
    </citation>
    <scope>NUCLEOTIDE SEQUENCE [LARGE SCALE GENOMIC DNA]</scope>
    <source>
        <strain evidence="8">Alg010</strain>
    </source>
</reference>
<evidence type="ECO:0008006" key="9">
    <source>
        <dbReference type="Google" id="ProtNLM"/>
    </source>
</evidence>